<keyword evidence="1" id="KW-0489">Methyltransferase</keyword>
<dbReference type="AlphaFoldDB" id="A0A834ZUP8"/>
<dbReference type="InterPro" id="IPR015421">
    <property type="entry name" value="PyrdxlP-dep_Trfase_major"/>
</dbReference>
<dbReference type="PROSITE" id="PS51555">
    <property type="entry name" value="SAM_MT12"/>
    <property type="match status" value="1"/>
</dbReference>
<feature type="domain" description="Aminotransferase class I/classII large" evidence="2">
    <location>
        <begin position="774"/>
        <end position="1134"/>
    </location>
</feature>
<dbReference type="InterPro" id="IPR004839">
    <property type="entry name" value="Aminotransferase_I/II_large"/>
</dbReference>
<dbReference type="EC" id="2.1.1.12" evidence="1"/>
<dbReference type="SUPFAM" id="SSF53335">
    <property type="entry name" value="S-adenosyl-L-methionine-dependent methyltransferases"/>
    <property type="match status" value="1"/>
</dbReference>
<dbReference type="GO" id="GO:0032259">
    <property type="term" value="P:methylation"/>
    <property type="evidence" value="ECO:0007669"/>
    <property type="project" value="UniProtKB-UniRule"/>
</dbReference>
<dbReference type="EMBL" id="JABCRI010000002">
    <property type="protein sequence ID" value="KAF8412035.1"/>
    <property type="molecule type" value="Genomic_DNA"/>
</dbReference>
<keyword evidence="1" id="KW-0808">Transferase</keyword>
<dbReference type="SUPFAM" id="SSF53383">
    <property type="entry name" value="PLP-dependent transferases"/>
    <property type="match status" value="2"/>
</dbReference>
<keyword evidence="1" id="KW-0949">S-adenosyl-L-methionine</keyword>
<dbReference type="GO" id="GO:0030732">
    <property type="term" value="F:methionine S-methyltransferase activity"/>
    <property type="evidence" value="ECO:0007669"/>
    <property type="project" value="UniProtKB-UniRule"/>
</dbReference>
<comment type="catalytic activity">
    <reaction evidence="1">
        <text>L-methionine + S-adenosyl-L-methionine = S-methyl-L-methionine + S-adenosyl-L-homocysteine</text>
        <dbReference type="Rhea" id="RHEA:13761"/>
        <dbReference type="ChEBI" id="CHEBI:57844"/>
        <dbReference type="ChEBI" id="CHEBI:57856"/>
        <dbReference type="ChEBI" id="CHEBI:58252"/>
        <dbReference type="ChEBI" id="CHEBI:59789"/>
        <dbReference type="EC" id="2.1.1.12"/>
    </reaction>
</comment>
<keyword evidence="5" id="KW-1185">Reference proteome</keyword>
<comment type="caution">
    <text evidence="4">The sequence shown here is derived from an EMBL/GenBank/DDBJ whole genome shotgun (WGS) entry which is preliminary data.</text>
</comment>
<dbReference type="GO" id="GO:0030170">
    <property type="term" value="F:pyridoxal phosphate binding"/>
    <property type="evidence" value="ECO:0007669"/>
    <property type="project" value="InterPro"/>
</dbReference>
<dbReference type="CDD" id="cd02440">
    <property type="entry name" value="AdoMet_MTases"/>
    <property type="match status" value="1"/>
</dbReference>
<dbReference type="InterPro" id="IPR025714">
    <property type="entry name" value="Methyltranfer_dom"/>
</dbReference>
<accession>A0A834ZUP8</accession>
<reference evidence="4 5" key="1">
    <citation type="submission" date="2020-04" db="EMBL/GenBank/DDBJ databases">
        <title>Plant Genome Project.</title>
        <authorList>
            <person name="Zhang R.-G."/>
        </authorList>
    </citation>
    <scope>NUCLEOTIDE SEQUENCE [LARGE SCALE GENOMIC DNA]</scope>
    <source>
        <strain evidence="4">YNK0</strain>
        <tissue evidence="4">Leaf</tissue>
    </source>
</reference>
<dbReference type="OMA" id="RWNLERC"/>
<name>A0A834ZUP8_TETSI</name>
<dbReference type="InterPro" id="IPR015424">
    <property type="entry name" value="PyrdxlP-dep_Trfase"/>
</dbReference>
<dbReference type="Gene3D" id="3.40.640.10">
    <property type="entry name" value="Type I PLP-dependent aspartate aminotransferase-like (Major domain)"/>
    <property type="match status" value="2"/>
</dbReference>
<proteinExistence type="inferred from homology"/>
<organism evidence="4 5">
    <name type="scientific">Tetracentron sinense</name>
    <name type="common">Spur-leaf</name>
    <dbReference type="NCBI Taxonomy" id="13715"/>
    <lineage>
        <taxon>Eukaryota</taxon>
        <taxon>Viridiplantae</taxon>
        <taxon>Streptophyta</taxon>
        <taxon>Embryophyta</taxon>
        <taxon>Tracheophyta</taxon>
        <taxon>Spermatophyta</taxon>
        <taxon>Magnoliopsida</taxon>
        <taxon>Trochodendrales</taxon>
        <taxon>Trochodendraceae</taxon>
        <taxon>Tetracentron</taxon>
    </lineage>
</organism>
<dbReference type="InterPro" id="IPR025779">
    <property type="entry name" value="Met_S-MeTrfase"/>
</dbReference>
<sequence length="1146" mass="127823">MAEKGRSCGSIDEFLKQCELSGDSAYSAFKSLLEKLDDPITRADARIFLANLQKRFHSQEASDQCLQTFHFHIHDILLQDYQGLSLSLSLTLTQISHSCLNFIRFEFLFPYIYLSLRFPVTDYLRLILGQFCYQRRKKLTMMVIPSIFIPEDWSFTFYEGLNRHPDSIFRDKTVAELGCGNGWISIALAEKWSPSKVYGLDINPRAVKVSRINLYLNALDENGQPIYDGEKKTLLDRVEFHESDLLAYCRDHGIELERIVGCIPQILNPNPDAMSKMITENASEEFLHSLSNYCALQGFVEDQFGLGLIARAVEEGISVIKPMGIMIFNMGGRPGQVVCKRLFERRGFHVTKLWQTKIIQAADTDISALVEIENNSHHCFEFFMGLVGDQPICARTAWAYGKAGGRISHALSVYSCQLRQPNQIKIIFDFLKNGFQEISNSLDLSFDDDSVAEEKIPFLAYLASVLKENSFFPYEPPAGSTRFRKLIAGFLKTYHHVPLTADNVVVFPSRAVAIENALRLFSPHLAIVDEHLTRHLPRQWLTSLAIEGTTAEKPSDDVLTIIEAPCQSDLMIELIKKLKPQVVVTGMAHFEAVTSSAFEHLLDTTREIGSRLFLDISDHFELSSLPGSNGVLKYLAGCTLPSHAAIMCGLVKNQVYSDLEVAFVISEEEAIFKALSKTVELLEGNTALFSQYYYGCLFHELLAFQLADRHPPAQREYAKEKSVEMIGFSSSAISVLNNAELSINEAENSSLIHMDVDQSFLPIPPPIKAAIFESFARQNMIESETDVKSSIGQFIKRNYGFPIDSCTEFMYADSPLALFNKLVLCCIQEGGTLCFPAGSNGNYVSAAKFMKANIENVHTDPKVGFKVTEKILTSLLGTVNKPWLYLSGPTINPTGFLYSNEEIRDILSVCAKFGARVVIDTSFSGLEFDTEGWGGWNLEDSLSKLNCSCSPSFCVSLLGGLSLKMLTGGLTFGFLVLNQPLLIDAFYTFPGLNKPHSTVKYAIKKLLDLTEQRPGNLLDSLAEQKRVLQKRYNRLKETLQSCGWDVLQCYGGVSMVAKPSACLGKILKLKGSSKDGGAATNVDTYEAKIDNSNIREAIFRATGLCINSGSWTGLPGYCRFTIALEDGEFERALDCIVRFQQSVVSD</sequence>
<evidence type="ECO:0000259" key="3">
    <source>
        <dbReference type="Pfam" id="PF13847"/>
    </source>
</evidence>
<dbReference type="Pfam" id="PF00155">
    <property type="entry name" value="Aminotran_1_2"/>
    <property type="match status" value="1"/>
</dbReference>
<feature type="domain" description="Methyltransferase" evidence="3">
    <location>
        <begin position="171"/>
        <end position="218"/>
    </location>
</feature>
<comment type="similarity">
    <text evidence="1">Belongs to the class I-like SAM-binding methyltransferase superfamily.</text>
</comment>
<dbReference type="PANTHER" id="PTHR47087:SF1">
    <property type="entry name" value="METHIONINE S-METHYLTRANSFERASE"/>
    <property type="match status" value="1"/>
</dbReference>
<dbReference type="OrthoDB" id="540004at2759"/>
<dbReference type="Pfam" id="PF13847">
    <property type="entry name" value="Methyltransf_31"/>
    <property type="match status" value="1"/>
</dbReference>
<evidence type="ECO:0000313" key="4">
    <source>
        <dbReference type="EMBL" id="KAF8412035.1"/>
    </source>
</evidence>
<protein>
    <recommendedName>
        <fullName evidence="1">methionine S-methyltransferase</fullName>
        <ecNumber evidence="1">2.1.1.12</ecNumber>
    </recommendedName>
</protein>
<dbReference type="Gene3D" id="3.40.50.150">
    <property type="entry name" value="Vaccinia Virus protein VP39"/>
    <property type="match status" value="1"/>
</dbReference>
<evidence type="ECO:0000256" key="1">
    <source>
        <dbReference type="PROSITE-ProRule" id="PRU00888"/>
    </source>
</evidence>
<dbReference type="Proteomes" id="UP000655225">
    <property type="component" value="Unassembled WGS sequence"/>
</dbReference>
<gene>
    <name evidence="4" type="ORF">HHK36_004595</name>
</gene>
<dbReference type="PANTHER" id="PTHR47087">
    <property type="entry name" value="METHIONINE S-METHYLTRANSFERASE"/>
    <property type="match status" value="1"/>
</dbReference>
<evidence type="ECO:0000259" key="2">
    <source>
        <dbReference type="Pfam" id="PF00155"/>
    </source>
</evidence>
<evidence type="ECO:0000313" key="5">
    <source>
        <dbReference type="Proteomes" id="UP000655225"/>
    </source>
</evidence>
<dbReference type="InterPro" id="IPR029063">
    <property type="entry name" value="SAM-dependent_MTases_sf"/>
</dbReference>